<dbReference type="InterPro" id="IPR022074">
    <property type="entry name" value="DUF3626"/>
</dbReference>
<reference evidence="2" key="1">
    <citation type="submission" date="2016-06" db="EMBL/GenBank/DDBJ databases">
        <authorList>
            <person name="Varghese N."/>
            <person name="Submissions Spin"/>
        </authorList>
    </citation>
    <scope>NUCLEOTIDE SEQUENCE [LARGE SCALE GENOMIC DNA]</scope>
    <source>
        <strain evidence="2">DSM 43816</strain>
    </source>
</reference>
<sequence>MAGALQILGGVDVSSSRTAGAAAAYAPLTRAQRAALDHVRAVARRDRPAVLTSIARVLAGCDVPGEPAQVIEAIAEGGGLTVNFHPDRLLADGRSVAEALTEEGVYRSQFETGISNGGLTAYPGGDRDRWEAALFGGAYQATGVRLAERPIYGGLDLLGHPEGACPRFGSCHLRLRPTVLARTTFCFGDSHLGPTVVGTTDAFEPVLAALLHDTDERGGCLGMAGMDSVTLLRTLLARRHRVGWTPGEPARSLDDYVEAQVHGGVDLGRDVEALVADPSFQGTACGATLAGLARRYGFPLYWHRGFALPVDRVDPEFRGPAIPPLAARVLDRFGRPGAPVDAALIGRAAASVVTEPGQWADRGPAAVTLQHLKQLWHVVVRFGEAY</sequence>
<keyword evidence="2" id="KW-1185">Reference proteome</keyword>
<evidence type="ECO:0000313" key="2">
    <source>
        <dbReference type="Proteomes" id="UP000198253"/>
    </source>
</evidence>
<accession>A0A1C4ZED1</accession>
<evidence type="ECO:0000313" key="1">
    <source>
        <dbReference type="EMBL" id="SCF31347.1"/>
    </source>
</evidence>
<organism evidence="1 2">
    <name type="scientific">Micromonospora echinospora</name>
    <name type="common">Micromonospora purpurea</name>
    <dbReference type="NCBI Taxonomy" id="1877"/>
    <lineage>
        <taxon>Bacteria</taxon>
        <taxon>Bacillati</taxon>
        <taxon>Actinomycetota</taxon>
        <taxon>Actinomycetes</taxon>
        <taxon>Micromonosporales</taxon>
        <taxon>Micromonosporaceae</taxon>
        <taxon>Micromonospora</taxon>
    </lineage>
</organism>
<protein>
    <recommendedName>
        <fullName evidence="3">DUF3626 domain-containing protein</fullName>
    </recommendedName>
</protein>
<dbReference type="Pfam" id="PF12294">
    <property type="entry name" value="DUF3626"/>
    <property type="match status" value="1"/>
</dbReference>
<proteinExistence type="predicted"/>
<dbReference type="AlphaFoldDB" id="A0A1C4ZED1"/>
<dbReference type="EMBL" id="LT607413">
    <property type="protein sequence ID" value="SCF31347.1"/>
    <property type="molecule type" value="Genomic_DNA"/>
</dbReference>
<dbReference type="InParanoid" id="A0A1C4ZED1"/>
<dbReference type="Proteomes" id="UP000198253">
    <property type="component" value="Chromosome I"/>
</dbReference>
<name>A0A1C4ZED1_MICEC</name>
<gene>
    <name evidence="1" type="ORF">GA0070618_5140</name>
</gene>
<evidence type="ECO:0008006" key="3">
    <source>
        <dbReference type="Google" id="ProtNLM"/>
    </source>
</evidence>